<proteinExistence type="predicted"/>
<accession>A0ABQ7DGX8</accession>
<dbReference type="Proteomes" id="UP000266723">
    <property type="component" value="Unassembled WGS sequence"/>
</dbReference>
<comment type="caution">
    <text evidence="1">The sequence shown here is derived from an EMBL/GenBank/DDBJ whole genome shotgun (WGS) entry which is preliminary data.</text>
</comment>
<evidence type="ECO:0000313" key="1">
    <source>
        <dbReference type="EMBL" id="KAF3577278.1"/>
    </source>
</evidence>
<reference evidence="1 2" key="1">
    <citation type="journal article" date="2020" name="BMC Genomics">
        <title>Intraspecific diversification of the crop wild relative Brassica cretica Lam. using demographic model selection.</title>
        <authorList>
            <person name="Kioukis A."/>
            <person name="Michalopoulou V.A."/>
            <person name="Briers L."/>
            <person name="Pirintsos S."/>
            <person name="Studholme D.J."/>
            <person name="Pavlidis P."/>
            <person name="Sarris P.F."/>
        </authorList>
    </citation>
    <scope>NUCLEOTIDE SEQUENCE [LARGE SCALE GENOMIC DNA]</scope>
    <source>
        <strain evidence="2">cv. PFS-1207/04</strain>
    </source>
</reference>
<dbReference type="EMBL" id="QGKV02000649">
    <property type="protein sequence ID" value="KAF3577278.1"/>
    <property type="molecule type" value="Genomic_DNA"/>
</dbReference>
<protein>
    <submittedName>
        <fullName evidence="1">Uncharacterized protein</fullName>
    </submittedName>
</protein>
<name>A0ABQ7DGX8_BRACR</name>
<gene>
    <name evidence="1" type="ORF">DY000_02030616</name>
</gene>
<keyword evidence="2" id="KW-1185">Reference proteome</keyword>
<evidence type="ECO:0000313" key="2">
    <source>
        <dbReference type="Proteomes" id="UP000266723"/>
    </source>
</evidence>
<sequence length="80" mass="9129">MFVCGRGHEDFDYVMDIDANITMNKEQERSLKFVDKELKLDVVDRVLLFPVSHTMDSELNIVVDELGEAAVVRARHSPPP</sequence>
<organism evidence="1 2">
    <name type="scientific">Brassica cretica</name>
    <name type="common">Mustard</name>
    <dbReference type="NCBI Taxonomy" id="69181"/>
    <lineage>
        <taxon>Eukaryota</taxon>
        <taxon>Viridiplantae</taxon>
        <taxon>Streptophyta</taxon>
        <taxon>Embryophyta</taxon>
        <taxon>Tracheophyta</taxon>
        <taxon>Spermatophyta</taxon>
        <taxon>Magnoliopsida</taxon>
        <taxon>eudicotyledons</taxon>
        <taxon>Gunneridae</taxon>
        <taxon>Pentapetalae</taxon>
        <taxon>rosids</taxon>
        <taxon>malvids</taxon>
        <taxon>Brassicales</taxon>
        <taxon>Brassicaceae</taxon>
        <taxon>Brassiceae</taxon>
        <taxon>Brassica</taxon>
    </lineage>
</organism>